<keyword evidence="2" id="KW-1185">Reference proteome</keyword>
<accession>C7QBU6</accession>
<name>C7QBU6_CATAD</name>
<evidence type="ECO:0000313" key="1">
    <source>
        <dbReference type="EMBL" id="ACU72565.1"/>
    </source>
</evidence>
<dbReference type="InParanoid" id="C7QBU6"/>
<dbReference type="HOGENOM" id="CLU_770953_0_0_11"/>
<dbReference type="Proteomes" id="UP000000851">
    <property type="component" value="Chromosome"/>
</dbReference>
<dbReference type="EMBL" id="CP001700">
    <property type="protein sequence ID" value="ACU72565.1"/>
    <property type="molecule type" value="Genomic_DNA"/>
</dbReference>
<proteinExistence type="predicted"/>
<reference evidence="1 2" key="1">
    <citation type="journal article" date="2009" name="Stand. Genomic Sci.">
        <title>Complete genome sequence of Catenulispora acidiphila type strain (ID 139908).</title>
        <authorList>
            <person name="Copeland A."/>
            <person name="Lapidus A."/>
            <person name="Glavina Del Rio T."/>
            <person name="Nolan M."/>
            <person name="Lucas S."/>
            <person name="Chen F."/>
            <person name="Tice H."/>
            <person name="Cheng J.F."/>
            <person name="Bruce D."/>
            <person name="Goodwin L."/>
            <person name="Pitluck S."/>
            <person name="Mikhailova N."/>
            <person name="Pati A."/>
            <person name="Ivanova N."/>
            <person name="Mavromatis K."/>
            <person name="Chen A."/>
            <person name="Palaniappan K."/>
            <person name="Chain P."/>
            <person name="Land M."/>
            <person name="Hauser L."/>
            <person name="Chang Y.J."/>
            <person name="Jeffries C.D."/>
            <person name="Chertkov O."/>
            <person name="Brettin T."/>
            <person name="Detter J.C."/>
            <person name="Han C."/>
            <person name="Ali Z."/>
            <person name="Tindall B.J."/>
            <person name="Goker M."/>
            <person name="Bristow J."/>
            <person name="Eisen J.A."/>
            <person name="Markowitz V."/>
            <person name="Hugenholtz P."/>
            <person name="Kyrpides N.C."/>
            <person name="Klenk H.P."/>
        </authorList>
    </citation>
    <scope>NUCLEOTIDE SEQUENCE [LARGE SCALE GENOMIC DNA]</scope>
    <source>
        <strain evidence="2">DSM 44928 / JCM 14897 / NBRC 102108 / NRRL B-24433 / ID139908</strain>
    </source>
</reference>
<dbReference type="KEGG" id="cai:Caci_3663"/>
<gene>
    <name evidence="1" type="ordered locus">Caci_3663</name>
</gene>
<organism evidence="1 2">
    <name type="scientific">Catenulispora acidiphila (strain DSM 44928 / JCM 14897 / NBRC 102108 / NRRL B-24433 / ID139908)</name>
    <dbReference type="NCBI Taxonomy" id="479433"/>
    <lineage>
        <taxon>Bacteria</taxon>
        <taxon>Bacillati</taxon>
        <taxon>Actinomycetota</taxon>
        <taxon>Actinomycetes</taxon>
        <taxon>Catenulisporales</taxon>
        <taxon>Catenulisporaceae</taxon>
        <taxon>Catenulispora</taxon>
    </lineage>
</organism>
<protein>
    <submittedName>
        <fullName evidence="1">Uncharacterized protein</fullName>
    </submittedName>
</protein>
<dbReference type="eggNOG" id="ENOG5034B15">
    <property type="taxonomic scope" value="Bacteria"/>
</dbReference>
<evidence type="ECO:0000313" key="2">
    <source>
        <dbReference type="Proteomes" id="UP000000851"/>
    </source>
</evidence>
<dbReference type="AlphaFoldDB" id="C7QBU6"/>
<dbReference type="OrthoDB" id="3790880at2"/>
<dbReference type="RefSeq" id="WP_015792294.1">
    <property type="nucleotide sequence ID" value="NC_013131.1"/>
</dbReference>
<dbReference type="STRING" id="479433.Caci_3663"/>
<sequence>MANHDDVRIDLAGILRQLEDNGYDDVRVEFAPVGTAGPAVSDAVSRGVVAANEAAADRVWGAAPTATLAGVSVKLMDPYDLDAVSEWLAAFAEVLRAGGLSGDLRATPLVGLPEWISQIADPMVTAYVALAAPAPGRSTDQWCERAVRWASEAGGDAYLSSAGMNQVDTSGEVAAHLSSVLLASSSAAVRYADEGASRAAFVHMNPNGQAVYQVYDPAASPAAQVDRARAAILAEAAQASFAFVAPTPYQVYSWDDRGRALQPLQPLWPEIGAAVLRVHANLWSRLVPDAHCIQLLTQEHMSLVSDLSQWSVTEVTPGRFLVEASDLAEWLRPGGPANSTVDKARADFGRALASPDDLR</sequence>